<keyword evidence="2 10" id="KW-0378">Hydrolase</keyword>
<feature type="binding site" evidence="10">
    <location>
        <begin position="20"/>
        <end position="27"/>
    </location>
    <ligand>
        <name>ATP</name>
        <dbReference type="ChEBI" id="CHEBI:30616"/>
    </ligand>
</feature>
<dbReference type="PANTHER" id="PTHR11070">
    <property type="entry name" value="UVRD / RECB / PCRA DNA HELICASE FAMILY MEMBER"/>
    <property type="match status" value="1"/>
</dbReference>
<dbReference type="GO" id="GO:0043138">
    <property type="term" value="F:3'-5' DNA helicase activity"/>
    <property type="evidence" value="ECO:0007669"/>
    <property type="project" value="UniProtKB-EC"/>
</dbReference>
<dbReference type="Gene3D" id="3.40.50.300">
    <property type="entry name" value="P-loop containing nucleotide triphosphate hydrolases"/>
    <property type="match status" value="4"/>
</dbReference>
<evidence type="ECO:0000256" key="1">
    <source>
        <dbReference type="ARBA" id="ARBA00022741"/>
    </source>
</evidence>
<dbReference type="InterPro" id="IPR027417">
    <property type="entry name" value="P-loop_NTPase"/>
</dbReference>
<dbReference type="GO" id="GO:0003677">
    <property type="term" value="F:DNA binding"/>
    <property type="evidence" value="ECO:0007669"/>
    <property type="project" value="InterPro"/>
</dbReference>
<evidence type="ECO:0000313" key="13">
    <source>
        <dbReference type="EMBL" id="KJJ85272.1"/>
    </source>
</evidence>
<dbReference type="PATRIC" id="fig|1609969.3.peg.948"/>
<dbReference type="PROSITE" id="PS51198">
    <property type="entry name" value="UVRD_HELICASE_ATP_BIND"/>
    <property type="match status" value="1"/>
</dbReference>
<evidence type="ECO:0000259" key="11">
    <source>
        <dbReference type="PROSITE" id="PS51198"/>
    </source>
</evidence>
<evidence type="ECO:0000256" key="4">
    <source>
        <dbReference type="ARBA" id="ARBA00022840"/>
    </source>
</evidence>
<feature type="domain" description="UvrD-like helicase C-terminal" evidence="12">
    <location>
        <begin position="485"/>
        <end position="750"/>
    </location>
</feature>
<protein>
    <recommendedName>
        <fullName evidence="7">DNA 3'-5' helicase</fullName>
        <ecNumber evidence="7">5.6.2.4</ecNumber>
    </recommendedName>
    <alternativeName>
        <fullName evidence="8">DNA 3'-5' helicase II</fullName>
    </alternativeName>
</protein>
<name>A0A0F0CPT9_9BACT</name>
<dbReference type="GO" id="GO:0005829">
    <property type="term" value="C:cytosol"/>
    <property type="evidence" value="ECO:0007669"/>
    <property type="project" value="TreeGrafter"/>
</dbReference>
<keyword evidence="5" id="KW-0413">Isomerase</keyword>
<evidence type="ECO:0000256" key="6">
    <source>
        <dbReference type="ARBA" id="ARBA00034617"/>
    </source>
</evidence>
<evidence type="ECO:0000256" key="3">
    <source>
        <dbReference type="ARBA" id="ARBA00022806"/>
    </source>
</evidence>
<dbReference type="GO" id="GO:0033202">
    <property type="term" value="C:DNA helicase complex"/>
    <property type="evidence" value="ECO:0007669"/>
    <property type="project" value="TreeGrafter"/>
</dbReference>
<dbReference type="EC" id="5.6.2.4" evidence="7"/>
<dbReference type="PROSITE" id="PS51217">
    <property type="entry name" value="UVRD_HELICASE_CTER"/>
    <property type="match status" value="1"/>
</dbReference>
<keyword evidence="1 10" id="KW-0547">Nucleotide-binding</keyword>
<dbReference type="SUPFAM" id="SSF52540">
    <property type="entry name" value="P-loop containing nucleoside triphosphate hydrolases"/>
    <property type="match status" value="1"/>
</dbReference>
<comment type="catalytic activity">
    <reaction evidence="9">
        <text>ATP + H2O = ADP + phosphate + H(+)</text>
        <dbReference type="Rhea" id="RHEA:13065"/>
        <dbReference type="ChEBI" id="CHEBI:15377"/>
        <dbReference type="ChEBI" id="CHEBI:15378"/>
        <dbReference type="ChEBI" id="CHEBI:30616"/>
        <dbReference type="ChEBI" id="CHEBI:43474"/>
        <dbReference type="ChEBI" id="CHEBI:456216"/>
        <dbReference type="EC" id="5.6.2.4"/>
    </reaction>
</comment>
<keyword evidence="4 10" id="KW-0067">ATP-binding</keyword>
<proteinExistence type="predicted"/>
<evidence type="ECO:0000256" key="7">
    <source>
        <dbReference type="ARBA" id="ARBA00034808"/>
    </source>
</evidence>
<evidence type="ECO:0000256" key="9">
    <source>
        <dbReference type="ARBA" id="ARBA00048988"/>
    </source>
</evidence>
<dbReference type="GO" id="GO:0016887">
    <property type="term" value="F:ATP hydrolysis activity"/>
    <property type="evidence" value="ECO:0007669"/>
    <property type="project" value="RHEA"/>
</dbReference>
<evidence type="ECO:0000256" key="5">
    <source>
        <dbReference type="ARBA" id="ARBA00023235"/>
    </source>
</evidence>
<keyword evidence="3 10" id="KW-0347">Helicase</keyword>
<comment type="catalytic activity">
    <reaction evidence="6">
        <text>Couples ATP hydrolysis with the unwinding of duplex DNA by translocating in the 3'-5' direction.</text>
        <dbReference type="EC" id="5.6.2.4"/>
    </reaction>
</comment>
<evidence type="ECO:0000256" key="8">
    <source>
        <dbReference type="ARBA" id="ARBA00034923"/>
    </source>
</evidence>
<dbReference type="InterPro" id="IPR014017">
    <property type="entry name" value="DNA_helicase_UvrD-like_C"/>
</dbReference>
<comment type="caution">
    <text evidence="13">The sequence shown here is derived from an EMBL/GenBank/DDBJ whole genome shotgun (WGS) entry which is preliminary data.</text>
</comment>
<dbReference type="InterPro" id="IPR014016">
    <property type="entry name" value="UvrD-like_ATP-bd"/>
</dbReference>
<dbReference type="InterPro" id="IPR000212">
    <property type="entry name" value="DNA_helicase_UvrD/REP"/>
</dbReference>
<reference evidence="13 14" key="1">
    <citation type="submission" date="2015-02" db="EMBL/GenBank/DDBJ databases">
        <title>Single-cell genomics of uncultivated deep-branching MTB reveals a conserved set of magnetosome genes.</title>
        <authorList>
            <person name="Kolinko S."/>
            <person name="Richter M."/>
            <person name="Glockner F.O."/>
            <person name="Brachmann A."/>
            <person name="Schuler D."/>
        </authorList>
    </citation>
    <scope>NUCLEOTIDE SEQUENCE [LARGE SCALE GENOMIC DNA]</scope>
    <source>
        <strain evidence="13">SKK-01</strain>
    </source>
</reference>
<accession>A0A0F0CPT9</accession>
<evidence type="ECO:0000256" key="2">
    <source>
        <dbReference type="ARBA" id="ARBA00022801"/>
    </source>
</evidence>
<dbReference type="GO" id="GO:0000725">
    <property type="term" value="P:recombinational repair"/>
    <property type="evidence" value="ECO:0007669"/>
    <property type="project" value="TreeGrafter"/>
</dbReference>
<dbReference type="AlphaFoldDB" id="A0A0F0CPT9"/>
<dbReference type="PANTHER" id="PTHR11070:SF2">
    <property type="entry name" value="ATP-DEPENDENT DNA HELICASE SRS2"/>
    <property type="match status" value="1"/>
</dbReference>
<evidence type="ECO:0000256" key="10">
    <source>
        <dbReference type="PROSITE-ProRule" id="PRU00560"/>
    </source>
</evidence>
<dbReference type="Proteomes" id="UP000033428">
    <property type="component" value="Unassembled WGS sequence"/>
</dbReference>
<keyword evidence="14" id="KW-1185">Reference proteome</keyword>
<dbReference type="Pfam" id="PF13361">
    <property type="entry name" value="UvrD_C"/>
    <property type="match status" value="1"/>
</dbReference>
<organism evidence="13 14">
    <name type="scientific">Candidatus Omnitrophus magneticus</name>
    <dbReference type="NCBI Taxonomy" id="1609969"/>
    <lineage>
        <taxon>Bacteria</taxon>
        <taxon>Pseudomonadati</taxon>
        <taxon>Candidatus Omnitrophota</taxon>
        <taxon>Candidatus Omnitrophus</taxon>
    </lineage>
</organism>
<sequence length="1052" mass="121755">MNNVNSKFSNNFTKVLAVSASAGTGKTYSLAKRYVQIILWLAEERRHTFLEVILAITFTNKATVEMKERILLFLKKIVFMEFASKAEEEDILGSLMMNREKARSLARVVMNYIIENYDFFNVRTIDSFINSILSGCSFNIGFSPVVKVKDDSREYRKYALDRLLDKAMVDKKIEKLFEEFLDYYLFAENKEGWFKTEDIMGLLSSLYNVVNIYGLPLSIPEYDIKDLFKIKQDIFGMIRLIADKAPKGTHKRFLDSLHSFSLKDNALFQIEDLSVYFARESFPVNKGYSAGEDIDYLWKNIREKLGELSLIESRIVFSSYVKIFDLSREYFFQEARRDGVLFLEELNARSRELWRDETFTPGELYYRLAARLEHYLIDEFQDTSALQWANIFPIAHEAISSGGSLFYVGDKKQAIFRFRGGDASLFDDVKNTYADYNSACITLSKNYRSQKEIVMFNNEIFSRGNLIRFMDALNEDSDENVEMSAFDMENILSVFDGAEETWLADKTSGFVSAENIEISKEEDSETVINEKLLGLIREILARRSPRDIAILVRDNKEVKKITSWLIATNMPVESEKTLDIREHKLIKEIIALIKFFDFPLDEIAFSSFILGDIFSAEIGEALALEMHSFIFNVNLSSKDKTGRALYRKFANKFPLLWEKFFSVFFKGAGFIPLYEMTVTIFSKFNVFKNFLEQEGFFKKFLEFIKAREEDYSSVSEFFEIFDTADDKKDFYVNSSFSDSIRVVTIHKSKGLEFPVVIMPFFGAKLSIARKNGGAAFSVIKNENNALELVKLKKIYNAFSDELREEYKKEYCQTLVDELNVMYVALTRARDEMYMFIPSKISGSRNIAGMLFPCESFERGAKSASLVHGDITAKDIFTPAPSQYGDWIRALKEDSISFSRLANRKNIIKGDIYHTILSSIGNLAGKDKKYELEKAKQKFRLIFPTIKNFSFYFDVIEKLLNLTALKNIFYVEDGVVCQEKEIVDMEGRARRIDRLIITKDSAVIVDYKSSRENFDEYREQVLEYKKIIQGMFPLLRVSGFLLYLDTLTIEEVL</sequence>
<evidence type="ECO:0000259" key="12">
    <source>
        <dbReference type="PROSITE" id="PS51217"/>
    </source>
</evidence>
<dbReference type="GO" id="GO:0005524">
    <property type="term" value="F:ATP binding"/>
    <property type="evidence" value="ECO:0007669"/>
    <property type="project" value="UniProtKB-UniRule"/>
</dbReference>
<feature type="domain" description="UvrD-like helicase ATP-binding" evidence="11">
    <location>
        <begin position="1"/>
        <end position="450"/>
    </location>
</feature>
<dbReference type="Pfam" id="PF00580">
    <property type="entry name" value="UvrD-helicase"/>
    <property type="match status" value="1"/>
</dbReference>
<evidence type="ECO:0000313" key="14">
    <source>
        <dbReference type="Proteomes" id="UP000033428"/>
    </source>
</evidence>
<dbReference type="EMBL" id="JYNY01000197">
    <property type="protein sequence ID" value="KJJ85272.1"/>
    <property type="molecule type" value="Genomic_DNA"/>
</dbReference>
<gene>
    <name evidence="13" type="ORF">OMAG_000882</name>
</gene>